<feature type="region of interest" description="Disordered" evidence="1">
    <location>
        <begin position="359"/>
        <end position="411"/>
    </location>
</feature>
<dbReference type="Proteomes" id="UP000253153">
    <property type="component" value="Unassembled WGS sequence"/>
</dbReference>
<feature type="compositionally biased region" description="Basic and acidic residues" evidence="1">
    <location>
        <begin position="377"/>
        <end position="399"/>
    </location>
</feature>
<reference evidence="2 3" key="1">
    <citation type="submission" date="2018-06" db="EMBL/GenBank/DDBJ databases">
        <title>Fusarium incarnatum-equiseti species complex species 28.</title>
        <authorList>
            <person name="Gardiner D.M."/>
        </authorList>
    </citation>
    <scope>NUCLEOTIDE SEQUENCE [LARGE SCALE GENOMIC DNA]</scope>
    <source>
        <strain evidence="2 3">FIESC_28</strain>
    </source>
</reference>
<dbReference type="OrthoDB" id="3439512at2759"/>
<keyword evidence="3" id="KW-1185">Reference proteome</keyword>
<proteinExistence type="predicted"/>
<evidence type="ECO:0000313" key="3">
    <source>
        <dbReference type="Proteomes" id="UP000253153"/>
    </source>
</evidence>
<dbReference type="EMBL" id="QKXC01000072">
    <property type="protein sequence ID" value="RBR23651.1"/>
    <property type="molecule type" value="Genomic_DNA"/>
</dbReference>
<dbReference type="RefSeq" id="XP_031018242.1">
    <property type="nucleotide sequence ID" value="XM_031157729.1"/>
</dbReference>
<feature type="region of interest" description="Disordered" evidence="1">
    <location>
        <begin position="503"/>
        <end position="548"/>
    </location>
</feature>
<sequence length="953" mass="106261">MGDPVEFYVSCNPPLLPKGVAIAVADIENSLGEIVLEVLYDPELPGFKFISQVEHQALITHWMTNHLEQLLESETGVLLPEFEDEEETSQPDVLILAEIPHVISYPLFQQRCMSIIEEYDPWRYPDNIKDLCHKKTWRTPEELEGDIAAQLLSKFEPLWPASLAPPGVEKLGEPTNCQISHNLQGTLFYLGSDDSANALDVATRRLNTLASFLDAPSATTSHLVFTESLDQTKLCYQWVTQLGISRLTYVYPECVDLEDEYKRLAGAVTLRNGITNPKGQLIPDPTTYPIGDQAPVSKQPEFRPFERYAYSNKRSGTSAARDKRATKTSLAYLPRVPPGGRTSGKVSLQDHTVSRWLGTIKPHVPPQKPNGLEEYENEKPGGFKKRNDVEKPVDKRDSGLIEVDGTDDNCPEENDILQGLSRSSILVPVDDQQNQEILLGQQMVASSTGNLMDIFDDPISIPVLQPVSSEVIFGKRNDEGKDLHQTMNQKASNDPSWARIAAKNSRNQKQDPTNFGSNVRVKSDRPFAGKPTTTKPVSEEKLTVQGTSSSNFALSNRQQQTYPKESYREIQVDVPASMGMRAPTVTHGNDECARILHEAEKKLQELVKVLQVVPGHISIQAKFGRLCVKGIPAAEVYMNPTPYGPFNTVGTVVKSLNDTNPPVEFSPILTTSAAEANLISMVPGGRASWILVGKRVFYEFVCVQEVYISGEAEPHCHENRLVVNVDAGEFTHECLPLTHEVSRAFVHCTRRAWDIKLCISKRDMTQVTEEFQKFAASLVRSMDIETNEIGEIVIQVEPESATGWHIERTRICHEATYRNGAKGPSCLTTTMFRVVERIPGTAKGLYRGQSVPVTLLSHGQIGQWYEASISSIKAEDVLQENVGLELGEQTSWSADELKRLGAFKAVCEPAIRMVRQMDKVGNTNENGHGTQTDQPPFDAIQYLEDKEKKYSYW</sequence>
<feature type="compositionally biased region" description="Polar residues" evidence="1">
    <location>
        <begin position="504"/>
        <end position="517"/>
    </location>
</feature>
<accession>A0A366S2V4</accession>
<organism evidence="2 3">
    <name type="scientific">Fusarium coffeatum</name>
    <dbReference type="NCBI Taxonomy" id="231269"/>
    <lineage>
        <taxon>Eukaryota</taxon>
        <taxon>Fungi</taxon>
        <taxon>Dikarya</taxon>
        <taxon>Ascomycota</taxon>
        <taxon>Pezizomycotina</taxon>
        <taxon>Sordariomycetes</taxon>
        <taxon>Hypocreomycetidae</taxon>
        <taxon>Hypocreales</taxon>
        <taxon>Nectriaceae</taxon>
        <taxon>Fusarium</taxon>
        <taxon>Fusarium incarnatum-equiseti species complex</taxon>
    </lineage>
</organism>
<protein>
    <submittedName>
        <fullName evidence="2">Uncharacterized protein</fullName>
    </submittedName>
</protein>
<dbReference type="GeneID" id="41993025"/>
<evidence type="ECO:0000313" key="2">
    <source>
        <dbReference type="EMBL" id="RBR23651.1"/>
    </source>
</evidence>
<evidence type="ECO:0000256" key="1">
    <source>
        <dbReference type="SAM" id="MobiDB-lite"/>
    </source>
</evidence>
<name>A0A366S2V4_9HYPO</name>
<feature type="region of interest" description="Disordered" evidence="1">
    <location>
        <begin position="278"/>
        <end position="297"/>
    </location>
</feature>
<dbReference type="AlphaFoldDB" id="A0A366S2V4"/>
<gene>
    <name evidence="2" type="ORF">FIESC28_03580</name>
</gene>
<comment type="caution">
    <text evidence="2">The sequence shown here is derived from an EMBL/GenBank/DDBJ whole genome shotgun (WGS) entry which is preliminary data.</text>
</comment>
<feature type="region of interest" description="Disordered" evidence="1">
    <location>
        <begin position="313"/>
        <end position="346"/>
    </location>
</feature>